<sequence length="76" mass="8654">MALVKLLKMTDNSTKEFDDVTKVIIRNSQGSIEITDAIDMLDYLNDPDVKSIAVHRQNGTVSKFPMDIWRITTIKN</sequence>
<dbReference type="RefSeq" id="WP_126809371.1">
    <property type="nucleotide sequence ID" value="NZ_NGKA01000012.1"/>
</dbReference>
<keyword evidence="2" id="KW-1185">Reference proteome</keyword>
<gene>
    <name evidence="1" type="ORF">CBF29_08795</name>
</gene>
<name>A0A430ASK7_9ENTE</name>
<proteinExistence type="predicted"/>
<evidence type="ECO:0000313" key="2">
    <source>
        <dbReference type="Proteomes" id="UP000287605"/>
    </source>
</evidence>
<protein>
    <submittedName>
        <fullName evidence="1">Uncharacterized protein</fullName>
    </submittedName>
</protein>
<dbReference type="Proteomes" id="UP000287605">
    <property type="component" value="Unassembled WGS sequence"/>
</dbReference>
<accession>A0A430ASK7</accession>
<dbReference type="AlphaFoldDB" id="A0A430ASK7"/>
<evidence type="ECO:0000313" key="1">
    <source>
        <dbReference type="EMBL" id="RSU11049.1"/>
    </source>
</evidence>
<reference evidence="1 2" key="1">
    <citation type="submission" date="2017-05" db="EMBL/GenBank/DDBJ databases">
        <title>Vagococcus spp. assemblies.</title>
        <authorList>
            <person name="Gulvik C.A."/>
        </authorList>
    </citation>
    <scope>NUCLEOTIDE SEQUENCE [LARGE SCALE GENOMIC DNA]</scope>
    <source>
        <strain evidence="1 2">CCUG 51432</strain>
    </source>
</reference>
<organism evidence="1 2">
    <name type="scientific">Vagococcus elongatus</name>
    <dbReference type="NCBI Taxonomy" id="180344"/>
    <lineage>
        <taxon>Bacteria</taxon>
        <taxon>Bacillati</taxon>
        <taxon>Bacillota</taxon>
        <taxon>Bacilli</taxon>
        <taxon>Lactobacillales</taxon>
        <taxon>Enterococcaceae</taxon>
        <taxon>Vagococcus</taxon>
    </lineage>
</organism>
<dbReference type="EMBL" id="NGKA01000012">
    <property type="protein sequence ID" value="RSU11049.1"/>
    <property type="molecule type" value="Genomic_DNA"/>
</dbReference>
<comment type="caution">
    <text evidence="1">The sequence shown here is derived from an EMBL/GenBank/DDBJ whole genome shotgun (WGS) entry which is preliminary data.</text>
</comment>